<organism evidence="4 5">
    <name type="scientific">Dendrobium thyrsiflorum</name>
    <name type="common">Pinecone-like raceme dendrobium</name>
    <name type="synonym">Orchid</name>
    <dbReference type="NCBI Taxonomy" id="117978"/>
    <lineage>
        <taxon>Eukaryota</taxon>
        <taxon>Viridiplantae</taxon>
        <taxon>Streptophyta</taxon>
        <taxon>Embryophyta</taxon>
        <taxon>Tracheophyta</taxon>
        <taxon>Spermatophyta</taxon>
        <taxon>Magnoliopsida</taxon>
        <taxon>Liliopsida</taxon>
        <taxon>Asparagales</taxon>
        <taxon>Orchidaceae</taxon>
        <taxon>Epidendroideae</taxon>
        <taxon>Malaxideae</taxon>
        <taxon>Dendrobiinae</taxon>
        <taxon>Dendrobium</taxon>
    </lineage>
</organism>
<dbReference type="InterPro" id="IPR029069">
    <property type="entry name" value="HotDog_dom_sf"/>
</dbReference>
<gene>
    <name evidence="4" type="ORF">M5K25_003023</name>
</gene>
<dbReference type="InterPro" id="IPR006683">
    <property type="entry name" value="Thioestr_dom"/>
</dbReference>
<dbReference type="NCBIfam" id="TIGR00369">
    <property type="entry name" value="unchar_dom_1"/>
    <property type="match status" value="1"/>
</dbReference>
<dbReference type="EMBL" id="JANQDX010000003">
    <property type="protein sequence ID" value="KAL0926773.1"/>
    <property type="molecule type" value="Genomic_DNA"/>
</dbReference>
<reference evidence="4 5" key="1">
    <citation type="journal article" date="2024" name="Plant Biotechnol. J.">
        <title>Dendrobium thyrsiflorum genome and its molecular insights into genes involved in important horticultural traits.</title>
        <authorList>
            <person name="Chen B."/>
            <person name="Wang J.Y."/>
            <person name="Zheng P.J."/>
            <person name="Li K.L."/>
            <person name="Liang Y.M."/>
            <person name="Chen X.F."/>
            <person name="Zhang C."/>
            <person name="Zhao X."/>
            <person name="He X."/>
            <person name="Zhang G.Q."/>
            <person name="Liu Z.J."/>
            <person name="Xu Q."/>
        </authorList>
    </citation>
    <scope>NUCLEOTIDE SEQUENCE [LARGE SCALE GENOMIC DNA]</scope>
    <source>
        <strain evidence="4">GZMU011</strain>
    </source>
</reference>
<accession>A0ABD0VXV4</accession>
<dbReference type="SUPFAM" id="SSF54637">
    <property type="entry name" value="Thioesterase/thiol ester dehydrase-isomerase"/>
    <property type="match status" value="1"/>
</dbReference>
<feature type="region of interest" description="Disordered" evidence="2">
    <location>
        <begin position="37"/>
        <end position="58"/>
    </location>
</feature>
<dbReference type="PANTHER" id="PTHR43240">
    <property type="entry name" value="1,4-DIHYDROXY-2-NAPHTHOYL-COA THIOESTERASE 1"/>
    <property type="match status" value="1"/>
</dbReference>
<evidence type="ECO:0000259" key="3">
    <source>
        <dbReference type="Pfam" id="PF03061"/>
    </source>
</evidence>
<proteinExistence type="predicted"/>
<sequence length="291" mass="31144">MIFNHSHLPHSKTDSRPLYQQINISSTDSSPTIVTMASRNTGHTSPPPPAISSPSKTAEVDPSLDLLGFEIDVVSAVEVTGRLVITDRCCQDLHHSHPPHSTTGSPLISISINCSKNRIPNHFPMASRNLGSPSPPSPAVPSTSKTAELDLPLGVLGFEIDVVSAVEITGHLRVTDHCCQVLHGGVSALISEGLASIGAHVASGFRRIAGIHLSVDHLRSAAVGDLVFARAAPVHRGRTIQVWEVLIWKMNQSTMEKEALITSSKVTFISNLPIPENAKNADVALRKYAKL</sequence>
<feature type="region of interest" description="Disordered" evidence="2">
    <location>
        <begin position="123"/>
        <end position="145"/>
    </location>
</feature>
<keyword evidence="5" id="KW-1185">Reference proteome</keyword>
<dbReference type="GO" id="GO:0016787">
    <property type="term" value="F:hydrolase activity"/>
    <property type="evidence" value="ECO:0007669"/>
    <property type="project" value="UniProtKB-KW"/>
</dbReference>
<protein>
    <recommendedName>
        <fullName evidence="3">Thioesterase domain-containing protein</fullName>
    </recommendedName>
</protein>
<dbReference type="PANTHER" id="PTHR43240:SF5">
    <property type="entry name" value="1,4-DIHYDROXY-2-NAPHTHOYL-COA THIOESTERASE 1"/>
    <property type="match status" value="1"/>
</dbReference>
<dbReference type="Proteomes" id="UP001552299">
    <property type="component" value="Unassembled WGS sequence"/>
</dbReference>
<dbReference type="Gene3D" id="3.10.129.10">
    <property type="entry name" value="Hotdog Thioesterase"/>
    <property type="match status" value="1"/>
</dbReference>
<dbReference type="InterPro" id="IPR003736">
    <property type="entry name" value="PAAI_dom"/>
</dbReference>
<evidence type="ECO:0000256" key="1">
    <source>
        <dbReference type="ARBA" id="ARBA00022801"/>
    </source>
</evidence>
<feature type="domain" description="Thioesterase" evidence="3">
    <location>
        <begin position="181"/>
        <end position="252"/>
    </location>
</feature>
<name>A0ABD0VXV4_DENTH</name>
<evidence type="ECO:0000313" key="4">
    <source>
        <dbReference type="EMBL" id="KAL0926773.1"/>
    </source>
</evidence>
<evidence type="ECO:0000313" key="5">
    <source>
        <dbReference type="Proteomes" id="UP001552299"/>
    </source>
</evidence>
<evidence type="ECO:0000256" key="2">
    <source>
        <dbReference type="SAM" id="MobiDB-lite"/>
    </source>
</evidence>
<comment type="caution">
    <text evidence="4">The sequence shown here is derived from an EMBL/GenBank/DDBJ whole genome shotgun (WGS) entry which is preliminary data.</text>
</comment>
<keyword evidence="1" id="KW-0378">Hydrolase</keyword>
<dbReference type="CDD" id="cd03443">
    <property type="entry name" value="PaaI_thioesterase"/>
    <property type="match status" value="1"/>
</dbReference>
<dbReference type="AlphaFoldDB" id="A0ABD0VXV4"/>
<dbReference type="Pfam" id="PF03061">
    <property type="entry name" value="4HBT"/>
    <property type="match status" value="1"/>
</dbReference>